<feature type="compositionally biased region" description="Low complexity" evidence="1">
    <location>
        <begin position="153"/>
        <end position="164"/>
    </location>
</feature>
<feature type="region of interest" description="Disordered" evidence="1">
    <location>
        <begin position="232"/>
        <end position="280"/>
    </location>
</feature>
<organism evidence="2 3">
    <name type="scientific">Methanosarcina baikalica</name>
    <dbReference type="NCBI Taxonomy" id="3073890"/>
    <lineage>
        <taxon>Archaea</taxon>
        <taxon>Methanobacteriati</taxon>
        <taxon>Methanobacteriota</taxon>
        <taxon>Stenosarchaea group</taxon>
        <taxon>Methanomicrobia</taxon>
        <taxon>Methanosarcinales</taxon>
        <taxon>Methanosarcinaceae</taxon>
        <taxon>Methanosarcina</taxon>
    </lineage>
</organism>
<evidence type="ECO:0000256" key="1">
    <source>
        <dbReference type="SAM" id="MobiDB-lite"/>
    </source>
</evidence>
<proteinExistence type="predicted"/>
<feature type="compositionally biased region" description="Basic and acidic residues" evidence="1">
    <location>
        <begin position="169"/>
        <end position="190"/>
    </location>
</feature>
<dbReference type="Proteomes" id="UP001246244">
    <property type="component" value="Unassembled WGS sequence"/>
</dbReference>
<dbReference type="EMBL" id="JAVKPK010000001">
    <property type="protein sequence ID" value="MDR7664302.1"/>
    <property type="molecule type" value="Genomic_DNA"/>
</dbReference>
<feature type="compositionally biased region" description="Basic and acidic residues" evidence="1">
    <location>
        <begin position="269"/>
        <end position="280"/>
    </location>
</feature>
<accession>A0ABU2CXL3</accession>
<sequence>MRTGQRDVHNTPLKRRLSINYEELETLKKSIKVSVLNELRAEMENVSDQDSIKDLVLSEIRTELMGIPNPVLLKASILDELRMELKASRENDSGVADRKLRELAGIQDGLVRELLDQKMLIRKLGTDIGNLTKLLEDAKNTVPATSPSVTFTLPEDPLDLPSLSRKPKQNPELRKENSAARRLTEFREEPAPLPDTSAKVQLKLREVEPAELDKEEVETKCEYIIAESGDKRRLKGNVRQQPSARTEPARQPPPRQSPSVRPSAPVRTDPSRARPADDYKCEYIIAEKTSKKHFIEESVDLRESEDAEIITCSRKNSRAY</sequence>
<protein>
    <submittedName>
        <fullName evidence="2">Uncharacterized protein</fullName>
    </submittedName>
</protein>
<comment type="caution">
    <text evidence="2">The sequence shown here is derived from an EMBL/GenBank/DDBJ whole genome shotgun (WGS) entry which is preliminary data.</text>
</comment>
<reference evidence="3" key="1">
    <citation type="submission" date="2023-07" db="EMBL/GenBank/DDBJ databases">
        <title>Whole-genome sequencing of a new Methanosarcina sp. Z-7115.</title>
        <authorList>
            <person name="Zhilina T.N."/>
            <person name="Merkel A.Y."/>
        </authorList>
    </citation>
    <scope>NUCLEOTIDE SEQUENCE [LARGE SCALE GENOMIC DNA]</scope>
    <source>
        <strain evidence="3">Z-7115</strain>
    </source>
</reference>
<keyword evidence="3" id="KW-1185">Reference proteome</keyword>
<dbReference type="RefSeq" id="WP_310574329.1">
    <property type="nucleotide sequence ID" value="NZ_JAVKPK010000001.1"/>
</dbReference>
<gene>
    <name evidence="2" type="ORF">RG963_00600</name>
</gene>
<evidence type="ECO:0000313" key="2">
    <source>
        <dbReference type="EMBL" id="MDR7664302.1"/>
    </source>
</evidence>
<feature type="region of interest" description="Disordered" evidence="1">
    <location>
        <begin position="143"/>
        <end position="200"/>
    </location>
</feature>
<name>A0ABU2CXL3_9EURY</name>
<evidence type="ECO:0000313" key="3">
    <source>
        <dbReference type="Proteomes" id="UP001246244"/>
    </source>
</evidence>
<feature type="compositionally biased region" description="Low complexity" evidence="1">
    <location>
        <begin position="257"/>
        <end position="267"/>
    </location>
</feature>